<dbReference type="Proteomes" id="UP000024816">
    <property type="component" value="Unassembled WGS sequence"/>
</dbReference>
<dbReference type="OrthoDB" id="7848394at2"/>
<gene>
    <name evidence="7" type="ORF">HJA_03266</name>
</gene>
<proteinExistence type="predicted"/>
<keyword evidence="2" id="KW-0479">Metal-binding</keyword>
<evidence type="ECO:0000313" key="8">
    <source>
        <dbReference type="Proteomes" id="UP000024816"/>
    </source>
</evidence>
<evidence type="ECO:0000259" key="6">
    <source>
        <dbReference type="Pfam" id="PF14464"/>
    </source>
</evidence>
<dbReference type="Pfam" id="PF14464">
    <property type="entry name" value="Prok-JAB"/>
    <property type="match status" value="1"/>
</dbReference>
<name>A0A059FHT6_9PROT</name>
<evidence type="ECO:0000256" key="2">
    <source>
        <dbReference type="ARBA" id="ARBA00022723"/>
    </source>
</evidence>
<dbReference type="InterPro" id="IPR028090">
    <property type="entry name" value="JAB_dom_prok"/>
</dbReference>
<keyword evidence="3" id="KW-0378">Hydrolase</keyword>
<evidence type="ECO:0000256" key="4">
    <source>
        <dbReference type="ARBA" id="ARBA00022833"/>
    </source>
</evidence>
<organism evidence="7 8">
    <name type="scientific">Hyphomonas jannaschiana VP2</name>
    <dbReference type="NCBI Taxonomy" id="1280952"/>
    <lineage>
        <taxon>Bacteria</taxon>
        <taxon>Pseudomonadati</taxon>
        <taxon>Pseudomonadota</taxon>
        <taxon>Alphaproteobacteria</taxon>
        <taxon>Hyphomonadales</taxon>
        <taxon>Hyphomonadaceae</taxon>
        <taxon>Hyphomonas</taxon>
    </lineage>
</organism>
<dbReference type="eggNOG" id="COG1310">
    <property type="taxonomic scope" value="Bacteria"/>
</dbReference>
<dbReference type="GO" id="GO:0046872">
    <property type="term" value="F:metal ion binding"/>
    <property type="evidence" value="ECO:0007669"/>
    <property type="project" value="UniProtKB-KW"/>
</dbReference>
<dbReference type="GO" id="GO:0006508">
    <property type="term" value="P:proteolysis"/>
    <property type="evidence" value="ECO:0007669"/>
    <property type="project" value="UniProtKB-KW"/>
</dbReference>
<keyword evidence="8" id="KW-1185">Reference proteome</keyword>
<sequence>MRECPLTESRVLVQRAILERIEQERRTAHPLETGGFLEGYRRGRDIEITGLTVASSHDRASPVSFERCSLHHQQHLLASWRRSSGLISLVGDWHSHPAGQGAPSWTDRRAWARLIRSMHGDGVALIATAQGVRIFFLTALVKHKMASELLPIEETEHDCVFARS</sequence>
<dbReference type="STRING" id="1280952.HJA_03266"/>
<keyword evidence="5" id="KW-0482">Metalloprotease</keyword>
<dbReference type="Gene3D" id="3.40.140.10">
    <property type="entry name" value="Cytidine Deaminase, domain 2"/>
    <property type="match status" value="1"/>
</dbReference>
<evidence type="ECO:0000256" key="3">
    <source>
        <dbReference type="ARBA" id="ARBA00022801"/>
    </source>
</evidence>
<comment type="caution">
    <text evidence="7">The sequence shown here is derived from an EMBL/GenBank/DDBJ whole genome shotgun (WGS) entry which is preliminary data.</text>
</comment>
<keyword evidence="1" id="KW-0645">Protease</keyword>
<evidence type="ECO:0000256" key="1">
    <source>
        <dbReference type="ARBA" id="ARBA00022670"/>
    </source>
</evidence>
<dbReference type="AlphaFoldDB" id="A0A059FHT6"/>
<reference evidence="7 8" key="1">
    <citation type="journal article" date="2014" name="Antonie Van Leeuwenhoek">
        <title>Hyphomonas beringensis sp. nov. and Hyphomonas chukchiensis sp. nov., isolated from surface seawater of the Bering Sea and Chukchi Sea.</title>
        <authorList>
            <person name="Li C."/>
            <person name="Lai Q."/>
            <person name="Li G."/>
            <person name="Dong C."/>
            <person name="Wang J."/>
            <person name="Liao Y."/>
            <person name="Shao Z."/>
        </authorList>
    </citation>
    <scope>NUCLEOTIDE SEQUENCE [LARGE SCALE GENOMIC DNA]</scope>
    <source>
        <strain evidence="7 8">VP2</strain>
    </source>
</reference>
<dbReference type="GO" id="GO:0008237">
    <property type="term" value="F:metallopeptidase activity"/>
    <property type="evidence" value="ECO:0007669"/>
    <property type="project" value="UniProtKB-KW"/>
</dbReference>
<keyword evidence="4" id="KW-0862">Zinc</keyword>
<feature type="domain" description="JAB" evidence="6">
    <location>
        <begin position="16"/>
        <end position="127"/>
    </location>
</feature>
<accession>A0A059FHT6</accession>
<protein>
    <recommendedName>
        <fullName evidence="6">JAB domain-containing protein</fullName>
    </recommendedName>
</protein>
<evidence type="ECO:0000313" key="7">
    <source>
        <dbReference type="EMBL" id="KCZ90214.1"/>
    </source>
</evidence>
<evidence type="ECO:0000256" key="5">
    <source>
        <dbReference type="ARBA" id="ARBA00023049"/>
    </source>
</evidence>
<dbReference type="EMBL" id="ARYJ01000002">
    <property type="protein sequence ID" value="KCZ90214.1"/>
    <property type="molecule type" value="Genomic_DNA"/>
</dbReference>
<dbReference type="SUPFAM" id="SSF102712">
    <property type="entry name" value="JAB1/MPN domain"/>
    <property type="match status" value="1"/>
</dbReference>